<accession>A0A6J4K091</accession>
<dbReference type="PROSITE" id="PS50850">
    <property type="entry name" value="MFS"/>
    <property type="match status" value="1"/>
</dbReference>
<feature type="transmembrane region" description="Helical" evidence="6">
    <location>
        <begin position="310"/>
        <end position="332"/>
    </location>
</feature>
<feature type="region of interest" description="Disordered" evidence="5">
    <location>
        <begin position="1"/>
        <end position="22"/>
    </location>
</feature>
<feature type="transmembrane region" description="Helical" evidence="6">
    <location>
        <begin position="412"/>
        <end position="434"/>
    </location>
</feature>
<name>A0A6J4K091_9ACTN</name>
<feature type="domain" description="Major facilitator superfamily (MFS) profile" evidence="7">
    <location>
        <begin position="30"/>
        <end position="470"/>
    </location>
</feature>
<feature type="transmembrane region" description="Helical" evidence="6">
    <location>
        <begin position="153"/>
        <end position="175"/>
    </location>
</feature>
<reference evidence="8" key="1">
    <citation type="submission" date="2020-02" db="EMBL/GenBank/DDBJ databases">
        <authorList>
            <person name="Meier V. D."/>
        </authorList>
    </citation>
    <scope>NUCLEOTIDE SEQUENCE</scope>
    <source>
        <strain evidence="8">AVDCRST_MAG48</strain>
    </source>
</reference>
<feature type="transmembrane region" description="Helical" evidence="6">
    <location>
        <begin position="225"/>
        <end position="242"/>
    </location>
</feature>
<evidence type="ECO:0000313" key="8">
    <source>
        <dbReference type="EMBL" id="CAA9292315.1"/>
    </source>
</evidence>
<dbReference type="PANTHER" id="PTHR23501">
    <property type="entry name" value="MAJOR FACILITATOR SUPERFAMILY"/>
    <property type="match status" value="1"/>
</dbReference>
<organism evidence="8">
    <name type="scientific">uncultured Friedmanniella sp</name>
    <dbReference type="NCBI Taxonomy" id="335381"/>
    <lineage>
        <taxon>Bacteria</taxon>
        <taxon>Bacillati</taxon>
        <taxon>Actinomycetota</taxon>
        <taxon>Actinomycetes</taxon>
        <taxon>Propionibacteriales</taxon>
        <taxon>Nocardioidaceae</taxon>
        <taxon>Friedmanniella</taxon>
        <taxon>environmental samples</taxon>
    </lineage>
</organism>
<feature type="transmembrane region" description="Helical" evidence="6">
    <location>
        <begin position="96"/>
        <end position="121"/>
    </location>
</feature>
<evidence type="ECO:0000256" key="3">
    <source>
        <dbReference type="ARBA" id="ARBA00022989"/>
    </source>
</evidence>
<evidence type="ECO:0000259" key="7">
    <source>
        <dbReference type="PROSITE" id="PS50850"/>
    </source>
</evidence>
<dbReference type="InterPro" id="IPR020846">
    <property type="entry name" value="MFS_dom"/>
</dbReference>
<keyword evidence="2 6" id="KW-0812">Transmembrane</keyword>
<feature type="transmembrane region" description="Helical" evidence="6">
    <location>
        <begin position="279"/>
        <end position="304"/>
    </location>
</feature>
<evidence type="ECO:0000256" key="2">
    <source>
        <dbReference type="ARBA" id="ARBA00022692"/>
    </source>
</evidence>
<dbReference type="PANTHER" id="PTHR23501:SF154">
    <property type="entry name" value="MULTIDRUG-EFFLUX TRANSPORTER RV1634-RELATED"/>
    <property type="match status" value="1"/>
</dbReference>
<evidence type="ECO:0000256" key="4">
    <source>
        <dbReference type="ARBA" id="ARBA00023136"/>
    </source>
</evidence>
<evidence type="ECO:0000256" key="1">
    <source>
        <dbReference type="ARBA" id="ARBA00004651"/>
    </source>
</evidence>
<dbReference type="GO" id="GO:0005886">
    <property type="term" value="C:plasma membrane"/>
    <property type="evidence" value="ECO:0007669"/>
    <property type="project" value="UniProtKB-SubCell"/>
</dbReference>
<proteinExistence type="predicted"/>
<dbReference type="Pfam" id="PF07690">
    <property type="entry name" value="MFS_1"/>
    <property type="match status" value="1"/>
</dbReference>
<protein>
    <submittedName>
        <fullName evidence="8">Uncharacterized MFS-type transporter</fullName>
    </submittedName>
</protein>
<dbReference type="Gene3D" id="1.20.1250.20">
    <property type="entry name" value="MFS general substrate transporter like domains"/>
    <property type="match status" value="1"/>
</dbReference>
<dbReference type="InterPro" id="IPR036259">
    <property type="entry name" value="MFS_trans_sf"/>
</dbReference>
<dbReference type="AlphaFoldDB" id="A0A6J4K091"/>
<feature type="transmembrane region" description="Helical" evidence="6">
    <location>
        <begin position="30"/>
        <end position="56"/>
    </location>
</feature>
<keyword evidence="4 6" id="KW-0472">Membrane</keyword>
<dbReference type="InterPro" id="IPR011701">
    <property type="entry name" value="MFS"/>
</dbReference>
<dbReference type="EMBL" id="CADCTS010000095">
    <property type="protein sequence ID" value="CAA9292315.1"/>
    <property type="molecule type" value="Genomic_DNA"/>
</dbReference>
<feature type="transmembrane region" description="Helical" evidence="6">
    <location>
        <begin position="181"/>
        <end position="204"/>
    </location>
</feature>
<gene>
    <name evidence="8" type="ORF">AVDCRST_MAG48-623</name>
</gene>
<evidence type="ECO:0000256" key="5">
    <source>
        <dbReference type="SAM" id="MobiDB-lite"/>
    </source>
</evidence>
<keyword evidence="3 6" id="KW-1133">Transmembrane helix</keyword>
<feature type="transmembrane region" description="Helical" evidence="6">
    <location>
        <begin position="127"/>
        <end position="146"/>
    </location>
</feature>
<feature type="transmembrane region" description="Helical" evidence="6">
    <location>
        <begin position="344"/>
        <end position="366"/>
    </location>
</feature>
<feature type="transmembrane region" description="Helical" evidence="6">
    <location>
        <begin position="248"/>
        <end position="267"/>
    </location>
</feature>
<evidence type="ECO:0000256" key="6">
    <source>
        <dbReference type="SAM" id="Phobius"/>
    </source>
</evidence>
<feature type="transmembrane region" description="Helical" evidence="6">
    <location>
        <begin position="62"/>
        <end position="84"/>
    </location>
</feature>
<comment type="subcellular location">
    <subcellularLocation>
        <location evidence="1">Cell membrane</location>
        <topology evidence="1">Multi-pass membrane protein</topology>
    </subcellularLocation>
</comment>
<feature type="transmembrane region" description="Helical" evidence="6">
    <location>
        <begin position="378"/>
        <end position="400"/>
    </location>
</feature>
<feature type="transmembrane region" description="Helical" evidence="6">
    <location>
        <begin position="440"/>
        <end position="460"/>
    </location>
</feature>
<sequence length="475" mass="49259">MTTRHTAGPDADEASTGHAAGAPPVSQRRLVVGVCATIVAIAFESIAVATAMPVAARDLDGFAYYAWSFSVFVIGMLFATVVGGRLGDRIGPARPLLVGIVVFALGLVLAGSATTMGQLVAGRFVQGLGGGVLNVSIFVCVAQVFGPQDRPRMFSYISTAWVLPAFVGPPISAWLTSRLSWHWVFFAVLPLVVLGGALVLPTMLRLMRSFQPSPPAPGARPPAPIWAGVVVSLAAAALQLAGQRLDPVGVLLLVAGLAGLAVGLPRLMPPGFLRFRRGISPVIMVRGLLPGAFFGGEAFLPLMLVEQRGVALVLAGATLTVGAVGWTTGSWIQSRPWLRLRRDRLVTVGCCSVALGLASVGTLAFLPAVPFWLAGVGWVFAGFGMGLSVASTSLAVMTLSAEAEQGRNASSLNLFDALGSSVFVGIAGSLFNALRPGGDLALTFGVLLLAMMAIAVLAALTSLRIGVVRNEFEPR</sequence>
<dbReference type="SUPFAM" id="SSF103473">
    <property type="entry name" value="MFS general substrate transporter"/>
    <property type="match status" value="1"/>
</dbReference>
<dbReference type="GO" id="GO:0022857">
    <property type="term" value="F:transmembrane transporter activity"/>
    <property type="evidence" value="ECO:0007669"/>
    <property type="project" value="InterPro"/>
</dbReference>